<dbReference type="EMBL" id="CP000934">
    <property type="protein sequence ID" value="ACE86268.1"/>
    <property type="molecule type" value="Genomic_DNA"/>
</dbReference>
<keyword evidence="3" id="KW-1185">Reference proteome</keyword>
<dbReference type="STRING" id="498211.CJA_2961"/>
<dbReference type="HOGENOM" id="CLU_727026_0_0_6"/>
<feature type="transmembrane region" description="Helical" evidence="1">
    <location>
        <begin position="12"/>
        <end position="32"/>
    </location>
</feature>
<name>B3PCQ1_CELJU</name>
<dbReference type="RefSeq" id="WP_012488542.1">
    <property type="nucleotide sequence ID" value="NC_010995.1"/>
</dbReference>
<keyword evidence="1" id="KW-1133">Transmembrane helix</keyword>
<sequence>MKLANTCKAYPQLTLCSLLLLFLGIFGGLMYYTNTEGNQRERTQLYGTALAAGAARQAVTPAMQQDLVSMQAILTELQQHTWVQGASIHNVENQLLVQSGFKPNQVTQGRRYHFSAPIALHNNIYGYVEVVLDVPRHSERDYQFFLLWILAVFSCLFIIGWSIYRHWWVQLKDKMPSAGELVTAMVEKMPTIEPIPEPEPEAPKQVSVRLSLHITNMERLYQQLNSESFANILRRFEKQLQSVLNLYNGQRQMLSGDTLLIDFTGEAYFECAFRAVCCAQLMANLATASPSPRLQLAAAIHELSEPTNDKQSLLRDFVVQHNNHLKPDKGEILVSQRLIDTDLQQHLELVLDSGKFTGLKAPYAELVARQEQQLIATLEPQAR</sequence>
<reference evidence="2 3" key="1">
    <citation type="journal article" date="2008" name="J. Bacteriol.">
        <title>Insights into plant cell wall degradation from the genome sequence of the soil bacterium Cellvibrio japonicus.</title>
        <authorList>
            <person name="Deboy R.T."/>
            <person name="Mongodin E.F."/>
            <person name="Fouts D.E."/>
            <person name="Tailford L.E."/>
            <person name="Khouri H."/>
            <person name="Emerson J.B."/>
            <person name="Mohamoud Y."/>
            <person name="Watkins K."/>
            <person name="Henrissat B."/>
            <person name="Gilbert H.J."/>
            <person name="Nelson K.E."/>
        </authorList>
    </citation>
    <scope>NUCLEOTIDE SEQUENCE [LARGE SCALE GENOMIC DNA]</scope>
    <source>
        <strain evidence="2 3">Ueda107</strain>
    </source>
</reference>
<protein>
    <submittedName>
        <fullName evidence="2">Uncharacterized protein</fullName>
    </submittedName>
</protein>
<dbReference type="OrthoDB" id="5706213at2"/>
<organism evidence="2 3">
    <name type="scientific">Cellvibrio japonicus (strain Ueda107)</name>
    <name type="common">Pseudomonas fluorescens subsp. cellulosa</name>
    <dbReference type="NCBI Taxonomy" id="498211"/>
    <lineage>
        <taxon>Bacteria</taxon>
        <taxon>Pseudomonadati</taxon>
        <taxon>Pseudomonadota</taxon>
        <taxon>Gammaproteobacteria</taxon>
        <taxon>Cellvibrionales</taxon>
        <taxon>Cellvibrionaceae</taxon>
        <taxon>Cellvibrio</taxon>
    </lineage>
</organism>
<keyword evidence="1" id="KW-0472">Membrane</keyword>
<evidence type="ECO:0000313" key="2">
    <source>
        <dbReference type="EMBL" id="ACE86268.1"/>
    </source>
</evidence>
<evidence type="ECO:0000256" key="1">
    <source>
        <dbReference type="SAM" id="Phobius"/>
    </source>
</evidence>
<dbReference type="KEGG" id="cja:CJA_2961"/>
<evidence type="ECO:0000313" key="3">
    <source>
        <dbReference type="Proteomes" id="UP000001036"/>
    </source>
</evidence>
<proteinExistence type="predicted"/>
<feature type="transmembrane region" description="Helical" evidence="1">
    <location>
        <begin position="144"/>
        <end position="164"/>
    </location>
</feature>
<dbReference type="AlphaFoldDB" id="B3PCQ1"/>
<dbReference type="Proteomes" id="UP000001036">
    <property type="component" value="Chromosome"/>
</dbReference>
<gene>
    <name evidence="2" type="ordered locus">CJA_2961</name>
</gene>
<accession>B3PCQ1</accession>
<keyword evidence="1" id="KW-0812">Transmembrane</keyword>
<dbReference type="eggNOG" id="COG2114">
    <property type="taxonomic scope" value="Bacteria"/>
</dbReference>